<organism evidence="1 2">
    <name type="scientific">Avena sativa</name>
    <name type="common">Oat</name>
    <dbReference type="NCBI Taxonomy" id="4498"/>
    <lineage>
        <taxon>Eukaryota</taxon>
        <taxon>Viridiplantae</taxon>
        <taxon>Streptophyta</taxon>
        <taxon>Embryophyta</taxon>
        <taxon>Tracheophyta</taxon>
        <taxon>Spermatophyta</taxon>
        <taxon>Magnoliopsida</taxon>
        <taxon>Liliopsida</taxon>
        <taxon>Poales</taxon>
        <taxon>Poaceae</taxon>
        <taxon>BOP clade</taxon>
        <taxon>Pooideae</taxon>
        <taxon>Poodae</taxon>
        <taxon>Poeae</taxon>
        <taxon>Poeae Chloroplast Group 1 (Aveneae type)</taxon>
        <taxon>Aveninae</taxon>
        <taxon>Avena</taxon>
    </lineage>
</organism>
<proteinExistence type="predicted"/>
<evidence type="ECO:0000313" key="1">
    <source>
        <dbReference type="EnsemblPlants" id="AVESA.00010b.r2.6CG1129060.1.CDS"/>
    </source>
</evidence>
<reference evidence="1" key="1">
    <citation type="submission" date="2021-05" db="EMBL/GenBank/DDBJ databases">
        <authorList>
            <person name="Scholz U."/>
            <person name="Mascher M."/>
            <person name="Fiebig A."/>
        </authorList>
    </citation>
    <scope>NUCLEOTIDE SEQUENCE [LARGE SCALE GENOMIC DNA]</scope>
</reference>
<dbReference type="Proteomes" id="UP001732700">
    <property type="component" value="Chromosome 6C"/>
</dbReference>
<reference evidence="1" key="2">
    <citation type="submission" date="2025-09" db="UniProtKB">
        <authorList>
            <consortium name="EnsemblPlants"/>
        </authorList>
    </citation>
    <scope>IDENTIFICATION</scope>
</reference>
<evidence type="ECO:0000313" key="2">
    <source>
        <dbReference type="Proteomes" id="UP001732700"/>
    </source>
</evidence>
<protein>
    <submittedName>
        <fullName evidence="1">Uncharacterized protein</fullName>
    </submittedName>
</protein>
<sequence>MRSPRSGDPSGLGGPVPRRRQRRPLHRWHAGPGASRARVRPPFLLRRPRDRAPVPPPKREGSVPTSWPRTAYVLRNRHVPATSNRPDVADTSNRKPYVPARYEKREKLNKHDRPRSSRRKLKQDEPWEATSCARAGLEHYNSMNQGDEHELVKAVSVHPFIWCGVWLHANFLARRKGASNCVDLVPKYFFAELKLDGSGLSCASCVKIDSAEPTISYCGVCPRKIMHPAAGVYLGAQTRRIQPAETGIQISFSF</sequence>
<name>A0ACD5ZBN5_AVESA</name>
<accession>A0ACD5ZBN5</accession>
<keyword evidence="2" id="KW-1185">Reference proteome</keyword>
<dbReference type="EnsemblPlants" id="AVESA.00010b.r2.6CG1129060.1">
    <property type="protein sequence ID" value="AVESA.00010b.r2.6CG1129060.1.CDS"/>
    <property type="gene ID" value="AVESA.00010b.r2.6CG1129060"/>
</dbReference>